<name>A0A8C6G8R4_MUSSI</name>
<dbReference type="Gene3D" id="3.30.710.10">
    <property type="entry name" value="Potassium Channel Kv1.1, Chain A"/>
    <property type="match status" value="1"/>
</dbReference>
<dbReference type="Proteomes" id="UP000694415">
    <property type="component" value="Unplaced"/>
</dbReference>
<protein>
    <submittedName>
        <fullName evidence="1">Uncharacterized protein</fullName>
    </submittedName>
</protein>
<accession>A0A8C6G8R4</accession>
<dbReference type="Ensembl" id="ENSMSIT00000002952.1">
    <property type="protein sequence ID" value="ENSMSIP00000002319.1"/>
    <property type="gene ID" value="ENSMSIG00000002193.1"/>
</dbReference>
<reference evidence="1" key="2">
    <citation type="submission" date="2025-09" db="UniProtKB">
        <authorList>
            <consortium name="Ensembl"/>
        </authorList>
    </citation>
    <scope>IDENTIFICATION</scope>
</reference>
<dbReference type="AlphaFoldDB" id="A0A8C6G8R4"/>
<proteinExistence type="predicted"/>
<evidence type="ECO:0000313" key="2">
    <source>
        <dbReference type="Proteomes" id="UP000694415"/>
    </source>
</evidence>
<dbReference type="SUPFAM" id="SSF54695">
    <property type="entry name" value="POZ domain"/>
    <property type="match status" value="1"/>
</dbReference>
<evidence type="ECO:0000313" key="1">
    <source>
        <dbReference type="Ensembl" id="ENSMSIP00000002319.1"/>
    </source>
</evidence>
<reference evidence="1" key="1">
    <citation type="submission" date="2025-08" db="UniProtKB">
        <authorList>
            <consortium name="Ensembl"/>
        </authorList>
    </citation>
    <scope>IDENTIFICATION</scope>
</reference>
<organism evidence="1 2">
    <name type="scientific">Mus spicilegus</name>
    <name type="common">Mound-building mouse</name>
    <dbReference type="NCBI Taxonomy" id="10103"/>
    <lineage>
        <taxon>Eukaryota</taxon>
        <taxon>Metazoa</taxon>
        <taxon>Chordata</taxon>
        <taxon>Craniata</taxon>
        <taxon>Vertebrata</taxon>
        <taxon>Euteleostomi</taxon>
        <taxon>Mammalia</taxon>
        <taxon>Eutheria</taxon>
        <taxon>Euarchontoglires</taxon>
        <taxon>Glires</taxon>
        <taxon>Rodentia</taxon>
        <taxon>Myomorpha</taxon>
        <taxon>Muroidea</taxon>
        <taxon>Muridae</taxon>
        <taxon>Murinae</taxon>
        <taxon>Mus</taxon>
        <taxon>Mus</taxon>
    </lineage>
</organism>
<sequence>KIRAELQRTSTWGEAGAEVLDMHGLIMGGCFYTAQQESLYCFKVSVLTSMFSGHFPLKTNKSRACIIDCDKHSFKYTGTTSIGRFITSPEEADHFGIPYTYSLCDYLATEMETYSLRLRQTSVIPICKN</sequence>
<keyword evidence="2" id="KW-1185">Reference proteome</keyword>
<dbReference type="InterPro" id="IPR011333">
    <property type="entry name" value="SKP1/BTB/POZ_sf"/>
</dbReference>